<organism evidence="2">
    <name type="scientific">Culex pipiens</name>
    <name type="common">House mosquito</name>
    <dbReference type="NCBI Taxonomy" id="7175"/>
    <lineage>
        <taxon>Eukaryota</taxon>
        <taxon>Metazoa</taxon>
        <taxon>Ecdysozoa</taxon>
        <taxon>Arthropoda</taxon>
        <taxon>Hexapoda</taxon>
        <taxon>Insecta</taxon>
        <taxon>Pterygota</taxon>
        <taxon>Neoptera</taxon>
        <taxon>Endopterygota</taxon>
        <taxon>Diptera</taxon>
        <taxon>Nematocera</taxon>
        <taxon>Culicoidea</taxon>
        <taxon>Culicidae</taxon>
        <taxon>Culicinae</taxon>
        <taxon>Culicini</taxon>
        <taxon>Culex</taxon>
        <taxon>Culex</taxon>
    </lineage>
</organism>
<dbReference type="EMBL" id="HBUE01057209">
    <property type="protein sequence ID" value="CAG6466872.1"/>
    <property type="molecule type" value="Transcribed_RNA"/>
</dbReference>
<dbReference type="EMBL" id="HBUE01261016">
    <property type="protein sequence ID" value="CAG6559027.1"/>
    <property type="molecule type" value="Transcribed_RNA"/>
</dbReference>
<dbReference type="EMBL" id="HBUE01057202">
    <property type="protein sequence ID" value="CAG6466864.1"/>
    <property type="molecule type" value="Transcribed_RNA"/>
</dbReference>
<dbReference type="EMBL" id="HBUE01057205">
    <property type="protein sequence ID" value="CAG6466867.1"/>
    <property type="molecule type" value="Transcribed_RNA"/>
</dbReference>
<sequence length="118" mass="12935">MVSTQRQCHRVRIRRLCCQGMANSRRRTLADAHRSGGGPRIPPAQSGPGPVASLGAERAPHCRIGQPDRDLERRNRRGVGAHGMPSRHDLQRVLELGRIPAGDHVQGQENPHTQPPIG</sequence>
<dbReference type="EMBL" id="HBUE01261010">
    <property type="protein sequence ID" value="CAG6559025.1"/>
    <property type="molecule type" value="Transcribed_RNA"/>
</dbReference>
<protein>
    <submittedName>
        <fullName evidence="2">(northern house mosquito) hypothetical protein</fullName>
    </submittedName>
</protein>
<evidence type="ECO:0000313" key="2">
    <source>
        <dbReference type="EMBL" id="CAG6466864.1"/>
    </source>
</evidence>
<proteinExistence type="predicted"/>
<dbReference type="AlphaFoldDB" id="A0A8D8B395"/>
<name>A0A8D8B395_CULPI</name>
<reference evidence="2" key="1">
    <citation type="submission" date="2021-05" db="EMBL/GenBank/DDBJ databases">
        <authorList>
            <person name="Alioto T."/>
            <person name="Alioto T."/>
            <person name="Gomez Garrido J."/>
        </authorList>
    </citation>
    <scope>NUCLEOTIDE SEQUENCE</scope>
</reference>
<dbReference type="EMBL" id="HBUE01155911">
    <property type="protein sequence ID" value="CAG6507678.1"/>
    <property type="molecule type" value="Transcribed_RNA"/>
</dbReference>
<evidence type="ECO:0000256" key="1">
    <source>
        <dbReference type="SAM" id="MobiDB-lite"/>
    </source>
</evidence>
<accession>A0A8D8B395</accession>
<dbReference type="EMBL" id="HBUE01155917">
    <property type="protein sequence ID" value="CAG6507680.1"/>
    <property type="molecule type" value="Transcribed_RNA"/>
</dbReference>
<dbReference type="EMBL" id="HBUE01057207">
    <property type="protein sequence ID" value="CAG6466870.1"/>
    <property type="molecule type" value="Transcribed_RNA"/>
</dbReference>
<feature type="region of interest" description="Disordered" evidence="1">
    <location>
        <begin position="28"/>
        <end position="118"/>
    </location>
</feature>